<feature type="region of interest" description="Disordered" evidence="2">
    <location>
        <begin position="339"/>
        <end position="367"/>
    </location>
</feature>
<reference evidence="3" key="1">
    <citation type="submission" date="2021-01" db="EMBL/GenBank/DDBJ databases">
        <authorList>
            <person name="Corre E."/>
            <person name="Pelletier E."/>
            <person name="Niang G."/>
            <person name="Scheremetjew M."/>
            <person name="Finn R."/>
            <person name="Kale V."/>
            <person name="Holt S."/>
            <person name="Cochrane G."/>
            <person name="Meng A."/>
            <person name="Brown T."/>
            <person name="Cohen L."/>
        </authorList>
    </citation>
    <scope>NUCLEOTIDE SEQUENCE</scope>
    <source>
        <strain evidence="3">CCMP 2712</strain>
    </source>
</reference>
<evidence type="ECO:0000313" key="3">
    <source>
        <dbReference type="EMBL" id="CAE2334070.1"/>
    </source>
</evidence>
<dbReference type="AlphaFoldDB" id="A0A7S4PG12"/>
<organism evidence="3">
    <name type="scientific">Guillardia theta</name>
    <name type="common">Cryptophyte</name>
    <name type="synonym">Cryptomonas phi</name>
    <dbReference type="NCBI Taxonomy" id="55529"/>
    <lineage>
        <taxon>Eukaryota</taxon>
        <taxon>Cryptophyceae</taxon>
        <taxon>Pyrenomonadales</taxon>
        <taxon>Geminigeraceae</taxon>
        <taxon>Guillardia</taxon>
    </lineage>
</organism>
<keyword evidence="1" id="KW-0175">Coiled coil</keyword>
<name>A0A7S4PG12_GUITH</name>
<evidence type="ECO:0000256" key="1">
    <source>
        <dbReference type="SAM" id="Coils"/>
    </source>
</evidence>
<feature type="compositionally biased region" description="Basic and acidic residues" evidence="2">
    <location>
        <begin position="24"/>
        <end position="48"/>
    </location>
</feature>
<feature type="region of interest" description="Disordered" evidence="2">
    <location>
        <begin position="1"/>
        <end position="48"/>
    </location>
</feature>
<proteinExistence type="predicted"/>
<protein>
    <submittedName>
        <fullName evidence="3">Uncharacterized protein</fullName>
    </submittedName>
</protein>
<sequence length="769" mass="85108">MEAGGAGPVSLEGQHVDASGGLDVDGHHGGMDHDTDVVHDGSHDRSGRVDADDGMMDLSYRKYHWRELRLVPFSFSVGAHRLPIISAYVPPVLESRVTQRSFVAIQPLVDFLGSQGGSPSWRNIRRTAGISENLVEVGEVPASYYPDGSVREWLKKKRKESRWELIDVDGLRKLHLQNGMLMPSSICSPNFTPTERRQILGLLEKLAEFVNLARDNLPAAFASLQSSAVAGTNSLKFEACPSAQGGYGGWQGGSNGPILPNLPLSVSANLPSIPFGFNHAMPPQPNPSNNMLGPAPGPGSFAHALFASQRDPMMGGASSVLMDSGKRRMDELQLEPHGHAYHDELNKRPRWSSMGPKPPEPKAPEPARSPYIMYKEFCMDQAKAEGRNPGEAGRHARAEWDRAGCESDLHRRWEHAAREDANRYARESEIYADQMREVALWEMQDYSNRLRQAVDDGAEEPLRLLIEEVQRKVQPGQKLHYSPEALQYDTSDNLAQSFQELSSCLQSATHISRSLTLQAGAHESGVVLEKLRRAAYLQDLDELRRVLASCEVFNRKYGAVLRAGAMDKSQELEAAIDAAASLQKRLEGDEADRRLCHELRRMAKSRKDDELLAHAREYRECVETCVGLIQEIGRLWDDKARQGHRMAQETQQKHQQSEVQVKTVKKALAKALREQIIHLPHVKAAPRNISASSANVDEELFKRIFPEAQGNTFAINNPSATFNVSQTYFAKNLRNGGYISMDSCTAVLTKDGTLKVTGIGKRSGGAGVP</sequence>
<gene>
    <name evidence="3" type="ORF">GTHE00462_LOCUS35018</name>
</gene>
<accession>A0A7S4PG12</accession>
<evidence type="ECO:0000256" key="2">
    <source>
        <dbReference type="SAM" id="MobiDB-lite"/>
    </source>
</evidence>
<feature type="coiled-coil region" evidence="1">
    <location>
        <begin position="565"/>
        <end position="592"/>
    </location>
</feature>
<dbReference type="EMBL" id="HBKN01044763">
    <property type="protein sequence ID" value="CAE2334070.1"/>
    <property type="molecule type" value="Transcribed_RNA"/>
</dbReference>